<evidence type="ECO:0000313" key="10">
    <source>
        <dbReference type="EMBL" id="CAH7673335.1"/>
    </source>
</evidence>
<dbReference type="InterPro" id="IPR017907">
    <property type="entry name" value="Znf_RING_CS"/>
</dbReference>
<keyword evidence="3" id="KW-0479">Metal-binding</keyword>
<dbReference type="SUPFAM" id="SSF57850">
    <property type="entry name" value="RING/U-box"/>
    <property type="match status" value="1"/>
</dbReference>
<dbReference type="PANTHER" id="PTHR12983:SF9">
    <property type="entry name" value="E3 UBIQUITIN-PROTEIN LIGASE RNF10"/>
    <property type="match status" value="1"/>
</dbReference>
<dbReference type="EMBL" id="CALTRL010001666">
    <property type="protein sequence ID" value="CAH7673335.1"/>
    <property type="molecule type" value="Genomic_DNA"/>
</dbReference>
<evidence type="ECO:0000256" key="4">
    <source>
        <dbReference type="ARBA" id="ARBA00022771"/>
    </source>
</evidence>
<feature type="compositionally biased region" description="Basic and acidic residues" evidence="8">
    <location>
        <begin position="617"/>
        <end position="626"/>
    </location>
</feature>
<keyword evidence="4 6" id="KW-0863">Zinc-finger</keyword>
<dbReference type="InterPro" id="IPR013083">
    <property type="entry name" value="Znf_RING/FYVE/PHD"/>
</dbReference>
<proteinExistence type="predicted"/>
<organism evidence="10 11">
    <name type="scientific">Phakopsora pachyrhizi</name>
    <name type="common">Asian soybean rust disease fungus</name>
    <dbReference type="NCBI Taxonomy" id="170000"/>
    <lineage>
        <taxon>Eukaryota</taxon>
        <taxon>Fungi</taxon>
        <taxon>Dikarya</taxon>
        <taxon>Basidiomycota</taxon>
        <taxon>Pucciniomycotina</taxon>
        <taxon>Pucciniomycetes</taxon>
        <taxon>Pucciniales</taxon>
        <taxon>Phakopsoraceae</taxon>
        <taxon>Phakopsora</taxon>
    </lineage>
</organism>
<name>A0AAV0AUD4_PHAPC</name>
<evidence type="ECO:0000256" key="3">
    <source>
        <dbReference type="ARBA" id="ARBA00022723"/>
    </source>
</evidence>
<dbReference type="GO" id="GO:0008270">
    <property type="term" value="F:zinc ion binding"/>
    <property type="evidence" value="ECO:0007669"/>
    <property type="project" value="UniProtKB-KW"/>
</dbReference>
<dbReference type="PANTHER" id="PTHR12983">
    <property type="entry name" value="RING FINGER 10 FAMILY MEMBER"/>
    <property type="match status" value="1"/>
</dbReference>
<keyword evidence="7" id="KW-0175">Coiled coil</keyword>
<evidence type="ECO:0000256" key="8">
    <source>
        <dbReference type="SAM" id="MobiDB-lite"/>
    </source>
</evidence>
<dbReference type="GO" id="GO:0000976">
    <property type="term" value="F:transcription cis-regulatory region binding"/>
    <property type="evidence" value="ECO:0007669"/>
    <property type="project" value="TreeGrafter"/>
</dbReference>
<evidence type="ECO:0000313" key="11">
    <source>
        <dbReference type="Proteomes" id="UP001153365"/>
    </source>
</evidence>
<dbReference type="InterPro" id="IPR001841">
    <property type="entry name" value="Znf_RING"/>
</dbReference>
<comment type="subcellular location">
    <subcellularLocation>
        <location evidence="1">Cytoplasm</location>
    </subcellularLocation>
</comment>
<reference evidence="10" key="1">
    <citation type="submission" date="2022-06" db="EMBL/GenBank/DDBJ databases">
        <authorList>
            <consortium name="SYNGENTA / RWTH Aachen University"/>
        </authorList>
    </citation>
    <scope>NUCLEOTIDE SEQUENCE</scope>
</reference>
<evidence type="ECO:0000256" key="2">
    <source>
        <dbReference type="ARBA" id="ARBA00022490"/>
    </source>
</evidence>
<dbReference type="InterPro" id="IPR018957">
    <property type="entry name" value="Znf_C3HC4_RING-type"/>
</dbReference>
<dbReference type="Gene3D" id="3.30.40.10">
    <property type="entry name" value="Zinc/RING finger domain, C3HC4 (zinc finger)"/>
    <property type="match status" value="1"/>
</dbReference>
<evidence type="ECO:0000256" key="7">
    <source>
        <dbReference type="SAM" id="Coils"/>
    </source>
</evidence>
<dbReference type="GO" id="GO:0045944">
    <property type="term" value="P:positive regulation of transcription by RNA polymerase II"/>
    <property type="evidence" value="ECO:0007669"/>
    <property type="project" value="TreeGrafter"/>
</dbReference>
<sequence length="667" mass="74741">LLGFTLAPRPQQIHSNFTHGTRRPTRKNQSNHNRFDQEIFVHAKYRFILKPTGDYTAHFADPDIRFNWPDVLQVIVNTSSSRHNLGSNKGPAILAQEDPQISQLACPICLSPPTAPRMTRCGHIFCYPCLLHYIELSDEGKGQGRKCPVCWVAVYKKDLKSVKWFDCAAEAARHSEPTSSLMCFRLVERPNFTTLALPRSPTWSSHTAQSLQTPWHFTPDALAFVKFMLATPDYMKTELQRDLEELEEELATLSKWSVVTKGSEDLSIMFVRTAEAKVKEQIEKASLLKTNFVMTSRKQALKQIADAFQPEKTTPALQHIISSNLGTMMSTDEDEAMIKVVNSSESKNLCTTDKLQESTKSEIIDHCSSTALPFNVLSRIITSKLEPSSHSPALAATPKVRRNVNPSEPISSAYRFYQAASGENIYLSSLDVRILLEKFESYDKFPDFIALEVEAYVEGRVNSEFRRRCKYLSHLSVGSEVVMAEVVLDNYLTSSSPLFAAVRQRRSKRKEKVRREDKAKARIELSEKLSHPTELLISAPLLSSEMRTSKMMDDFPETRASPDNNPVDKNAANPSAQHLKAGNSKTVWGTVIPARKSPPAEDLRPGLGNVWEALESLDDKKTDGEPSCKPNYVNEGRGISSATRGKRNWKSNKVTINISGGYGGRAT</sequence>
<accession>A0AAV0AUD4</accession>
<evidence type="ECO:0000256" key="1">
    <source>
        <dbReference type="ARBA" id="ARBA00004496"/>
    </source>
</evidence>
<keyword evidence="2" id="KW-0963">Cytoplasm</keyword>
<dbReference type="SMART" id="SM00184">
    <property type="entry name" value="RING"/>
    <property type="match status" value="1"/>
</dbReference>
<dbReference type="GO" id="GO:0005737">
    <property type="term" value="C:cytoplasm"/>
    <property type="evidence" value="ECO:0007669"/>
    <property type="project" value="UniProtKB-SubCell"/>
</dbReference>
<feature type="region of interest" description="Disordered" evidence="8">
    <location>
        <begin position="617"/>
        <end position="646"/>
    </location>
</feature>
<evidence type="ECO:0000256" key="6">
    <source>
        <dbReference type="PROSITE-ProRule" id="PRU00175"/>
    </source>
</evidence>
<dbReference type="Pfam" id="PF00097">
    <property type="entry name" value="zf-C3HC4"/>
    <property type="match status" value="1"/>
</dbReference>
<feature type="region of interest" description="Disordered" evidence="8">
    <location>
        <begin position="14"/>
        <end position="33"/>
    </location>
</feature>
<evidence type="ECO:0000259" key="9">
    <source>
        <dbReference type="PROSITE" id="PS50089"/>
    </source>
</evidence>
<dbReference type="InterPro" id="IPR039739">
    <property type="entry name" value="MAG2/RNF10"/>
</dbReference>
<dbReference type="PROSITE" id="PS00518">
    <property type="entry name" value="ZF_RING_1"/>
    <property type="match status" value="1"/>
</dbReference>
<dbReference type="AlphaFoldDB" id="A0AAV0AUD4"/>
<feature type="domain" description="RING-type" evidence="9">
    <location>
        <begin position="106"/>
        <end position="150"/>
    </location>
</feature>
<protein>
    <recommendedName>
        <fullName evidence="9">RING-type domain-containing protein</fullName>
    </recommendedName>
</protein>
<comment type="caution">
    <text evidence="10">The sequence shown here is derived from an EMBL/GenBank/DDBJ whole genome shotgun (WGS) entry which is preliminary data.</text>
</comment>
<feature type="region of interest" description="Disordered" evidence="8">
    <location>
        <begin position="554"/>
        <end position="586"/>
    </location>
</feature>
<gene>
    <name evidence="10" type="ORF">PPACK8108_LOCUS8224</name>
</gene>
<dbReference type="CDD" id="cd16536">
    <property type="entry name" value="RING-HC_RNF10"/>
    <property type="match status" value="1"/>
</dbReference>
<dbReference type="Proteomes" id="UP001153365">
    <property type="component" value="Unassembled WGS sequence"/>
</dbReference>
<dbReference type="PROSITE" id="PS50089">
    <property type="entry name" value="ZF_RING_2"/>
    <property type="match status" value="1"/>
</dbReference>
<feature type="coiled-coil region" evidence="7">
    <location>
        <begin position="236"/>
        <end position="291"/>
    </location>
</feature>
<keyword evidence="11" id="KW-1185">Reference proteome</keyword>
<feature type="non-terminal residue" evidence="10">
    <location>
        <position position="1"/>
    </location>
</feature>
<evidence type="ECO:0000256" key="5">
    <source>
        <dbReference type="ARBA" id="ARBA00022833"/>
    </source>
</evidence>
<keyword evidence="5" id="KW-0862">Zinc</keyword>